<organism evidence="2 3">
    <name type="scientific">Ostreobium quekettii</name>
    <dbReference type="NCBI Taxonomy" id="121088"/>
    <lineage>
        <taxon>Eukaryota</taxon>
        <taxon>Viridiplantae</taxon>
        <taxon>Chlorophyta</taxon>
        <taxon>core chlorophytes</taxon>
        <taxon>Ulvophyceae</taxon>
        <taxon>TCBD clade</taxon>
        <taxon>Bryopsidales</taxon>
        <taxon>Ostreobineae</taxon>
        <taxon>Ostreobiaceae</taxon>
        <taxon>Ostreobium</taxon>
    </lineage>
</organism>
<sequence length="315" mass="33723">MRLGASGAALWIVLLGSWVHAAIALSDSVQDPFGAAQSRSLHSHDEGELTATEATQILLNAGVSNFGAILHRARSPTCHIDQLPASSVGQLFDLCVQIGHVNNCTAVAAPERREGTGAAVFRYRCRNDTCVDSWPPALTECMVGRLLRDAEVNVGEGSGANETGLQRTTQLSCDQSTMAAVAREEEMASRVGILESVGLSNAFHCLVGLPDGAVIDSNVSCADGRFRTDLILRLTEGGVLEEGEYECIWTGRCRDSKGCCERDQPFEGKFICYLPEGQQADLSSSASIPGPHWAPVLFLASCLASFWHLILSSAW</sequence>
<comment type="caution">
    <text evidence="2">The sequence shown here is derived from an EMBL/GenBank/DDBJ whole genome shotgun (WGS) entry which is preliminary data.</text>
</comment>
<evidence type="ECO:0000313" key="2">
    <source>
        <dbReference type="EMBL" id="CAD7700385.1"/>
    </source>
</evidence>
<keyword evidence="1" id="KW-0732">Signal</keyword>
<feature type="signal peptide" evidence="1">
    <location>
        <begin position="1"/>
        <end position="24"/>
    </location>
</feature>
<dbReference type="EMBL" id="CAJHUC010001247">
    <property type="protein sequence ID" value="CAD7700385.1"/>
    <property type="molecule type" value="Genomic_DNA"/>
</dbReference>
<name>A0A8S1IYI0_9CHLO</name>
<dbReference type="AlphaFoldDB" id="A0A8S1IYI0"/>
<feature type="chain" id="PRO_5035777255" evidence="1">
    <location>
        <begin position="25"/>
        <end position="315"/>
    </location>
</feature>
<gene>
    <name evidence="2" type="ORF">OSTQU699_LOCUS5745</name>
</gene>
<evidence type="ECO:0000256" key="1">
    <source>
        <dbReference type="SAM" id="SignalP"/>
    </source>
</evidence>
<reference evidence="2" key="1">
    <citation type="submission" date="2020-12" db="EMBL/GenBank/DDBJ databases">
        <authorList>
            <person name="Iha C."/>
        </authorList>
    </citation>
    <scope>NUCLEOTIDE SEQUENCE</scope>
</reference>
<keyword evidence="3" id="KW-1185">Reference proteome</keyword>
<dbReference type="Proteomes" id="UP000708148">
    <property type="component" value="Unassembled WGS sequence"/>
</dbReference>
<accession>A0A8S1IYI0</accession>
<evidence type="ECO:0000313" key="3">
    <source>
        <dbReference type="Proteomes" id="UP000708148"/>
    </source>
</evidence>
<protein>
    <submittedName>
        <fullName evidence="2">Uncharacterized protein</fullName>
    </submittedName>
</protein>
<proteinExistence type="predicted"/>